<accession>A0A2N3Y725</accession>
<protein>
    <recommendedName>
        <fullName evidence="3">Glycosyltransferase involved in cell wall biosynthesis</fullName>
    </recommendedName>
</protein>
<name>A0A2N3Y725_SACSN</name>
<dbReference type="RefSeq" id="WP_202798911.1">
    <property type="nucleotide sequence ID" value="NZ_CP061007.1"/>
</dbReference>
<dbReference type="STRING" id="994479.GCA_000194155_04864"/>
<evidence type="ECO:0000313" key="1">
    <source>
        <dbReference type="EMBL" id="PKW18717.1"/>
    </source>
</evidence>
<evidence type="ECO:0008006" key="3">
    <source>
        <dbReference type="Google" id="ProtNLM"/>
    </source>
</evidence>
<gene>
    <name evidence="1" type="ORF">A8926_6840</name>
</gene>
<evidence type="ECO:0000313" key="2">
    <source>
        <dbReference type="Proteomes" id="UP000233786"/>
    </source>
</evidence>
<dbReference type="AlphaFoldDB" id="A0A2N3Y725"/>
<dbReference type="Proteomes" id="UP000233786">
    <property type="component" value="Unassembled WGS sequence"/>
</dbReference>
<comment type="caution">
    <text evidence="1">The sequence shown here is derived from an EMBL/GenBank/DDBJ whole genome shotgun (WGS) entry which is preliminary data.</text>
</comment>
<dbReference type="EMBL" id="PJNB01000001">
    <property type="protein sequence ID" value="PKW18717.1"/>
    <property type="molecule type" value="Genomic_DNA"/>
</dbReference>
<sequence>MTSTSASSNAMRVVHLPARTPYVWKLHDQRFQIVNNAAIGDGSVVPPDVTAAWLLDHRPLTWLDVLHLHHIELEELEALERLLDACTDAGVRIVHTAHDIHAMFRGNDELQKRLRLLDSAGIDWICLTHGSANALTSLLDSDSNATVIPHGYVADPTTLENKQRDRAQGRQRYLLFGAARPNRDQLSAVVNWSLFTEKPEHELHLLMRGFSPAHFSDPSSQVPRLLDAIHTDPRIKTTMRGYPTDDEVITAGLAADALLMPYLWGSHSGQLELAFDLNLLPICSSVGYFSEQFERHKGFAIEPEWFDWSHGNPYLFGERFVAALERAAERLATESLELNPNFLEYRRAEHKQILNQHAQIYGRTSKTRT</sequence>
<proteinExistence type="predicted"/>
<reference evidence="1" key="1">
    <citation type="submission" date="2017-12" db="EMBL/GenBank/DDBJ databases">
        <title>Sequencing the genomes of 1000 Actinobacteria strains.</title>
        <authorList>
            <person name="Klenk H.-P."/>
        </authorList>
    </citation>
    <scope>NUCLEOTIDE SEQUENCE [LARGE SCALE GENOMIC DNA]</scope>
    <source>
        <strain evidence="1">DSM 44228</strain>
    </source>
</reference>
<organism evidence="1 2">
    <name type="scientific">Saccharopolyspora spinosa</name>
    <dbReference type="NCBI Taxonomy" id="60894"/>
    <lineage>
        <taxon>Bacteria</taxon>
        <taxon>Bacillati</taxon>
        <taxon>Actinomycetota</taxon>
        <taxon>Actinomycetes</taxon>
        <taxon>Pseudonocardiales</taxon>
        <taxon>Pseudonocardiaceae</taxon>
        <taxon>Saccharopolyspora</taxon>
    </lineage>
</organism>
<dbReference type="SUPFAM" id="SSF53756">
    <property type="entry name" value="UDP-Glycosyltransferase/glycogen phosphorylase"/>
    <property type="match status" value="1"/>
</dbReference>
<keyword evidence="2" id="KW-1185">Reference proteome</keyword>